<dbReference type="AlphaFoldDB" id="A0A0G1IVJ5"/>
<name>A0A0G1IVJ5_9BACT</name>
<organism evidence="1 2">
    <name type="scientific">Candidatus Giovannonibacteria bacterium GW2011_GWA2_44_26</name>
    <dbReference type="NCBI Taxonomy" id="1618648"/>
    <lineage>
        <taxon>Bacteria</taxon>
        <taxon>Candidatus Giovannoniibacteriota</taxon>
    </lineage>
</organism>
<reference evidence="1 2" key="1">
    <citation type="journal article" date="2015" name="Nature">
        <title>rRNA introns, odd ribosomes, and small enigmatic genomes across a large radiation of phyla.</title>
        <authorList>
            <person name="Brown C.T."/>
            <person name="Hug L.A."/>
            <person name="Thomas B.C."/>
            <person name="Sharon I."/>
            <person name="Castelle C.J."/>
            <person name="Singh A."/>
            <person name="Wilkins M.J."/>
            <person name="Williams K.H."/>
            <person name="Banfield J.F."/>
        </authorList>
    </citation>
    <scope>NUCLEOTIDE SEQUENCE [LARGE SCALE GENOMIC DNA]</scope>
</reference>
<gene>
    <name evidence="1" type="ORF">UW55_C0007G0033</name>
</gene>
<proteinExistence type="predicted"/>
<dbReference type="Proteomes" id="UP000033945">
    <property type="component" value="Unassembled WGS sequence"/>
</dbReference>
<dbReference type="EMBL" id="LCIT01000007">
    <property type="protein sequence ID" value="KKT62993.1"/>
    <property type="molecule type" value="Genomic_DNA"/>
</dbReference>
<protein>
    <submittedName>
        <fullName evidence="1">Uncharacterized protein</fullName>
    </submittedName>
</protein>
<evidence type="ECO:0000313" key="2">
    <source>
        <dbReference type="Proteomes" id="UP000033945"/>
    </source>
</evidence>
<accession>A0A0G1IVJ5</accession>
<comment type="caution">
    <text evidence="1">The sequence shown here is derived from an EMBL/GenBank/DDBJ whole genome shotgun (WGS) entry which is preliminary data.</text>
</comment>
<sequence length="201" mass="23328">MNQFLEYCKKILAKAKNKFWLKEIPATDITEVFLYLADLIVIKHGNEPIREDIRKIISLKDLAPPARESATEEIYIHFENILSKDYNMAKVQSEIRARFNLNLSKLSFVSKFLTRDERDLRELENRTEAIVTKLLPVMGRANLDKLIRDKTSVTLLNGIALTNQGSLDFSAVERRLFNLPPPWLKLGIKFLRLLIRDLSML</sequence>
<evidence type="ECO:0000313" key="1">
    <source>
        <dbReference type="EMBL" id="KKT62993.1"/>
    </source>
</evidence>